<evidence type="ECO:0000256" key="1">
    <source>
        <dbReference type="ARBA" id="ARBA00022729"/>
    </source>
</evidence>
<gene>
    <name evidence="5" type="ORF">EP57_15490</name>
</gene>
<dbReference type="Pfam" id="PF00326">
    <property type="entry name" value="Peptidase_S9"/>
    <property type="match status" value="1"/>
</dbReference>
<dbReference type="PANTHER" id="PTHR43037:SF1">
    <property type="entry name" value="BLL1128 PROTEIN"/>
    <property type="match status" value="1"/>
</dbReference>
<evidence type="ECO:0000256" key="2">
    <source>
        <dbReference type="SAM" id="SignalP"/>
    </source>
</evidence>
<dbReference type="eggNOG" id="COG4099">
    <property type="taxonomic scope" value="Bacteria"/>
</dbReference>
<feature type="domain" description="Esterase Ig-like N-terminal" evidence="4">
    <location>
        <begin position="35"/>
        <end position="147"/>
    </location>
</feature>
<dbReference type="InterPro" id="IPR001375">
    <property type="entry name" value="Peptidase_S9_cat"/>
</dbReference>
<dbReference type="PANTHER" id="PTHR43037">
    <property type="entry name" value="UNNAMED PRODUCT-RELATED"/>
    <property type="match status" value="1"/>
</dbReference>
<evidence type="ECO:0000259" key="4">
    <source>
        <dbReference type="Pfam" id="PF18435"/>
    </source>
</evidence>
<keyword evidence="6" id="KW-1185">Reference proteome</keyword>
<protein>
    <submittedName>
        <fullName evidence="5">Peptidase</fullName>
    </submittedName>
</protein>
<dbReference type="SUPFAM" id="SSF53474">
    <property type="entry name" value="alpha/beta-Hydrolases"/>
    <property type="match status" value="1"/>
</dbReference>
<keyword evidence="1 2" id="KW-0732">Signal</keyword>
<comment type="caution">
    <text evidence="5">The sequence shown here is derived from an EMBL/GenBank/DDBJ whole genome shotgun (WGS) entry which is preliminary data.</text>
</comment>
<dbReference type="InterPro" id="IPR029058">
    <property type="entry name" value="AB_hydrolase_fold"/>
</dbReference>
<feature type="signal peptide" evidence="2">
    <location>
        <begin position="1"/>
        <end position="22"/>
    </location>
</feature>
<evidence type="ECO:0000259" key="3">
    <source>
        <dbReference type="Pfam" id="PF00326"/>
    </source>
</evidence>
<organism evidence="5 6">
    <name type="scientific">Listeria booriae</name>
    <dbReference type="NCBI Taxonomy" id="1552123"/>
    <lineage>
        <taxon>Bacteria</taxon>
        <taxon>Bacillati</taxon>
        <taxon>Bacillota</taxon>
        <taxon>Bacilli</taxon>
        <taxon>Bacillales</taxon>
        <taxon>Listeriaceae</taxon>
        <taxon>Listeria</taxon>
    </lineage>
</organism>
<dbReference type="Pfam" id="PF18435">
    <property type="entry name" value="EstA_Ig_like"/>
    <property type="match status" value="1"/>
</dbReference>
<dbReference type="EMBL" id="JNFA01000030">
    <property type="protein sequence ID" value="KGL37958.1"/>
    <property type="molecule type" value="Genomic_DNA"/>
</dbReference>
<dbReference type="GO" id="GO:0008236">
    <property type="term" value="F:serine-type peptidase activity"/>
    <property type="evidence" value="ECO:0007669"/>
    <property type="project" value="InterPro"/>
</dbReference>
<reference evidence="5 6" key="1">
    <citation type="submission" date="2014-05" db="EMBL/GenBank/DDBJ databases">
        <title>Novel Listeriaceae from food processing environments.</title>
        <authorList>
            <person name="den Bakker H.C."/>
        </authorList>
    </citation>
    <scope>NUCLEOTIDE SEQUENCE [LARGE SCALE GENOMIC DNA]</scope>
    <source>
        <strain evidence="5 6">FSL A5-0281</strain>
    </source>
</reference>
<dbReference type="InterPro" id="IPR050955">
    <property type="entry name" value="Plant_Biomass_Hydrol_Est"/>
</dbReference>
<dbReference type="GO" id="GO:0006508">
    <property type="term" value="P:proteolysis"/>
    <property type="evidence" value="ECO:0007669"/>
    <property type="project" value="InterPro"/>
</dbReference>
<dbReference type="AlphaFoldDB" id="A0A099W0R4"/>
<feature type="chain" id="PRO_5001956261" evidence="2">
    <location>
        <begin position="23"/>
        <end position="410"/>
    </location>
</feature>
<dbReference type="Gene3D" id="2.60.40.2180">
    <property type="match status" value="1"/>
</dbReference>
<dbReference type="STRING" id="1552123.EP57_15490"/>
<dbReference type="PROSITE" id="PS51257">
    <property type="entry name" value="PROKAR_LIPOPROTEIN"/>
    <property type="match status" value="1"/>
</dbReference>
<proteinExistence type="predicted"/>
<name>A0A099W0R4_9LIST</name>
<dbReference type="Proteomes" id="UP000029844">
    <property type="component" value="Unassembled WGS sequence"/>
</dbReference>
<dbReference type="InterPro" id="IPR041172">
    <property type="entry name" value="EstA_Ig-like_N"/>
</dbReference>
<evidence type="ECO:0000313" key="5">
    <source>
        <dbReference type="EMBL" id="KGL37958.1"/>
    </source>
</evidence>
<dbReference type="Gene3D" id="3.40.50.1820">
    <property type="entry name" value="alpha/beta hydrolase"/>
    <property type="match status" value="1"/>
</dbReference>
<evidence type="ECO:0000313" key="6">
    <source>
        <dbReference type="Proteomes" id="UP000029844"/>
    </source>
</evidence>
<accession>A0A099W0R4</accession>
<sequence length="410" mass="44913">MKKIALLVMTALLLLVVGGCSGDNDNTITVAGKDITLVTQVVDKGEVGVAIIIAYDEEIVSNELNASDISVFVGNKSRTIKTIYTSEKAEVGKPTDKGKYVVAELNAADENASTLTFDIEKFVNTRSNLDYTVKQNNPISTSNDKEYAPTKALPIDTISSPDVDAFEKVIFKDGSKEMPYRLYTPESEDSAATKKPLVIYLHGSGERGTDNMLQLLGTDGPVTFSNLSVQATTPSYVLAPQIPWDTERNGWFADEHTKTVKKIVDDLMKEHTDIDVSRIYITGVSNGGTGTWKMLAEYPNLFAAAVPIAGYMYDKDASFVMDGTARYMEPNKASASKMRNIPIWTFQAEDDPVNSIKGSLEAVQAIKDSGGKMVKITEYPAGLVAPNPHVSWEKAYNSTQMMSWLMSQHR</sequence>
<feature type="domain" description="Peptidase S9 prolyl oligopeptidase catalytic" evidence="3">
    <location>
        <begin position="262"/>
        <end position="332"/>
    </location>
</feature>
<dbReference type="OrthoDB" id="9764953at2"/>